<dbReference type="InterPro" id="IPR039424">
    <property type="entry name" value="SBP_5"/>
</dbReference>
<evidence type="ECO:0000256" key="5">
    <source>
        <dbReference type="SAM" id="SignalP"/>
    </source>
</evidence>
<dbReference type="InterPro" id="IPR030678">
    <property type="entry name" value="Peptide/Ni-bd"/>
</dbReference>
<dbReference type="PANTHER" id="PTHR30290:SF9">
    <property type="entry name" value="OLIGOPEPTIDE-BINDING PROTEIN APPA"/>
    <property type="match status" value="1"/>
</dbReference>
<comment type="similarity">
    <text evidence="1">Belongs to the bacterial solute-binding protein 5 family.</text>
</comment>
<feature type="region of interest" description="Disordered" evidence="4">
    <location>
        <begin position="26"/>
        <end position="66"/>
    </location>
</feature>
<evidence type="ECO:0000256" key="1">
    <source>
        <dbReference type="ARBA" id="ARBA00005695"/>
    </source>
</evidence>
<dbReference type="Gene3D" id="3.10.105.10">
    <property type="entry name" value="Dipeptide-binding Protein, Domain 3"/>
    <property type="match status" value="1"/>
</dbReference>
<name>A0ABP3FRI2_9BACI</name>
<proteinExistence type="inferred from homology"/>
<organism evidence="7 8">
    <name type="scientific">Bacillus carboniphilus</name>
    <dbReference type="NCBI Taxonomy" id="86663"/>
    <lineage>
        <taxon>Bacteria</taxon>
        <taxon>Bacillati</taxon>
        <taxon>Bacillota</taxon>
        <taxon>Bacilli</taxon>
        <taxon>Bacillales</taxon>
        <taxon>Bacillaceae</taxon>
        <taxon>Bacillus</taxon>
    </lineage>
</organism>
<feature type="compositionally biased region" description="Acidic residues" evidence="4">
    <location>
        <begin position="43"/>
        <end position="53"/>
    </location>
</feature>
<accession>A0ABP3FRI2</accession>
<reference evidence="8" key="1">
    <citation type="journal article" date="2019" name="Int. J. Syst. Evol. Microbiol.">
        <title>The Global Catalogue of Microorganisms (GCM) 10K type strain sequencing project: providing services to taxonomists for standard genome sequencing and annotation.</title>
        <authorList>
            <consortium name="The Broad Institute Genomics Platform"/>
            <consortium name="The Broad Institute Genome Sequencing Center for Infectious Disease"/>
            <person name="Wu L."/>
            <person name="Ma J."/>
        </authorList>
    </citation>
    <scope>NUCLEOTIDE SEQUENCE [LARGE SCALE GENOMIC DNA]</scope>
    <source>
        <strain evidence="8">JCM 9731</strain>
    </source>
</reference>
<evidence type="ECO:0000256" key="4">
    <source>
        <dbReference type="SAM" id="MobiDB-lite"/>
    </source>
</evidence>
<keyword evidence="8" id="KW-1185">Reference proteome</keyword>
<keyword evidence="2" id="KW-0813">Transport</keyword>
<dbReference type="Proteomes" id="UP001500782">
    <property type="component" value="Unassembled WGS sequence"/>
</dbReference>
<evidence type="ECO:0000259" key="6">
    <source>
        <dbReference type="Pfam" id="PF00496"/>
    </source>
</evidence>
<feature type="chain" id="PRO_5045431237" evidence="5">
    <location>
        <begin position="21"/>
        <end position="602"/>
    </location>
</feature>
<evidence type="ECO:0000313" key="7">
    <source>
        <dbReference type="EMBL" id="GAA0322132.1"/>
    </source>
</evidence>
<evidence type="ECO:0000313" key="8">
    <source>
        <dbReference type="Proteomes" id="UP001500782"/>
    </source>
</evidence>
<dbReference type="Gene3D" id="3.90.76.10">
    <property type="entry name" value="Dipeptide-binding Protein, Domain 1"/>
    <property type="match status" value="1"/>
</dbReference>
<dbReference type="CDD" id="cd08514">
    <property type="entry name" value="PBP2_AppA_like"/>
    <property type="match status" value="1"/>
</dbReference>
<evidence type="ECO:0000256" key="2">
    <source>
        <dbReference type="ARBA" id="ARBA00022448"/>
    </source>
</evidence>
<feature type="compositionally biased region" description="Basic and acidic residues" evidence="4">
    <location>
        <begin position="26"/>
        <end position="35"/>
    </location>
</feature>
<dbReference type="PROSITE" id="PS51257">
    <property type="entry name" value="PROKAR_LIPOPROTEIN"/>
    <property type="match status" value="1"/>
</dbReference>
<protein>
    <submittedName>
        <fullName evidence="7">Oligopeptide ABC transporter substrate-binding protein</fullName>
    </submittedName>
</protein>
<dbReference type="InterPro" id="IPR000914">
    <property type="entry name" value="SBP_5_dom"/>
</dbReference>
<feature type="domain" description="Solute-binding protein family 5" evidence="6">
    <location>
        <begin position="106"/>
        <end position="509"/>
    </location>
</feature>
<sequence length="602" mass="67281">MKKKHWLLMLVFVLLLGVLAACNKDSADGDKKPDDTNQQENNNDTDGDTDGDATSDGPQKGGTIVGAMDTAPTGLFNPIFYQEAYEANILDFTHEGLLSQDENLGFIPNLAKSWTFNDDQTAVTLELEEGVKWHDGEDFTAEDVVFTYKMIASPGYTEAGGVRQDYVVRLKGYEAFNSGETTEFEGVVADGDYKVTFYFTEPNVTALKDVAFPIIPEHVFKDIPIAEIPEAGPSRNPGEVVGTGPFKFSDMIDGEQYILERNADYWQGEPYLDSIVWRVVDQAVILGLLENGEIDFVADPNGFQPADYETVAAMDHIQIIEQPDFGYQLMGLIHNHRTAEDNQSGAINPDNWVPNEDLAVAEVRQAIAYAINRQGIIDGLLYGKGSVINAPIATQFWAYDGENPNQYPYDPAKAAELLDAAGFVDTDGDGFRENADGEEWVLNLNYPTGNQLRERSAPIIEEMLEEVGINIELKQPMEMAAYVPELTNNTDWDLYLLGWSLGTGDPDPSGLWKSTAGYNFGRWYNPEADQLLEDALTPPDAFDQDYRTQVYSDWQVMFQEDLPAVILYAQNSLWGYNKRIQGMEPLPYSLHNDPHLWWVNDN</sequence>
<dbReference type="PANTHER" id="PTHR30290">
    <property type="entry name" value="PERIPLASMIC BINDING COMPONENT OF ABC TRANSPORTER"/>
    <property type="match status" value="1"/>
</dbReference>
<dbReference type="Pfam" id="PF00496">
    <property type="entry name" value="SBP_bac_5"/>
    <property type="match status" value="1"/>
</dbReference>
<gene>
    <name evidence="7" type="ORF">GCM10008967_10770</name>
</gene>
<feature type="signal peptide" evidence="5">
    <location>
        <begin position="1"/>
        <end position="20"/>
    </location>
</feature>
<comment type="caution">
    <text evidence="7">The sequence shown here is derived from an EMBL/GenBank/DDBJ whole genome shotgun (WGS) entry which is preliminary data.</text>
</comment>
<keyword evidence="3 5" id="KW-0732">Signal</keyword>
<dbReference type="PIRSF" id="PIRSF002741">
    <property type="entry name" value="MppA"/>
    <property type="match status" value="1"/>
</dbReference>
<evidence type="ECO:0000256" key="3">
    <source>
        <dbReference type="ARBA" id="ARBA00022729"/>
    </source>
</evidence>
<dbReference type="SUPFAM" id="SSF53850">
    <property type="entry name" value="Periplasmic binding protein-like II"/>
    <property type="match status" value="1"/>
</dbReference>
<dbReference type="Gene3D" id="3.40.190.10">
    <property type="entry name" value="Periplasmic binding protein-like II"/>
    <property type="match status" value="1"/>
</dbReference>
<dbReference type="EMBL" id="BAAADJ010000011">
    <property type="protein sequence ID" value="GAA0322132.1"/>
    <property type="molecule type" value="Genomic_DNA"/>
</dbReference>